<dbReference type="Proteomes" id="UP000265520">
    <property type="component" value="Unassembled WGS sequence"/>
</dbReference>
<dbReference type="Gene3D" id="3.90.70.10">
    <property type="entry name" value="Cysteine proteinases"/>
    <property type="match status" value="1"/>
</dbReference>
<keyword evidence="2" id="KW-0645">Protease</keyword>
<evidence type="ECO:0000313" key="7">
    <source>
        <dbReference type="Proteomes" id="UP000265520"/>
    </source>
</evidence>
<organism evidence="6 7">
    <name type="scientific">Trifolium medium</name>
    <dbReference type="NCBI Taxonomy" id="97028"/>
    <lineage>
        <taxon>Eukaryota</taxon>
        <taxon>Viridiplantae</taxon>
        <taxon>Streptophyta</taxon>
        <taxon>Embryophyta</taxon>
        <taxon>Tracheophyta</taxon>
        <taxon>Spermatophyta</taxon>
        <taxon>Magnoliopsida</taxon>
        <taxon>eudicotyledons</taxon>
        <taxon>Gunneridae</taxon>
        <taxon>Pentapetalae</taxon>
        <taxon>rosids</taxon>
        <taxon>fabids</taxon>
        <taxon>Fabales</taxon>
        <taxon>Fabaceae</taxon>
        <taxon>Papilionoideae</taxon>
        <taxon>50 kb inversion clade</taxon>
        <taxon>NPAAA clade</taxon>
        <taxon>Hologalegina</taxon>
        <taxon>IRL clade</taxon>
        <taxon>Trifolieae</taxon>
        <taxon>Trifolium</taxon>
    </lineage>
</organism>
<comment type="similarity">
    <text evidence="1">Belongs to the peptidase C1 family.</text>
</comment>
<dbReference type="GO" id="GO:0008234">
    <property type="term" value="F:cysteine-type peptidase activity"/>
    <property type="evidence" value="ECO:0007669"/>
    <property type="project" value="UniProtKB-KW"/>
</dbReference>
<protein>
    <submittedName>
        <fullName evidence="6">Cysteine proteinase RD21a-like</fullName>
    </submittedName>
</protein>
<dbReference type="SMART" id="SM00645">
    <property type="entry name" value="Pept_C1"/>
    <property type="match status" value="1"/>
</dbReference>
<dbReference type="PANTHER" id="PTHR12411">
    <property type="entry name" value="CYSTEINE PROTEASE FAMILY C1-RELATED"/>
    <property type="match status" value="1"/>
</dbReference>
<evidence type="ECO:0000256" key="4">
    <source>
        <dbReference type="ARBA" id="ARBA00022807"/>
    </source>
</evidence>
<evidence type="ECO:0000313" key="6">
    <source>
        <dbReference type="EMBL" id="MCH96173.1"/>
    </source>
</evidence>
<keyword evidence="4" id="KW-0788">Thiol protease</keyword>
<comment type="caution">
    <text evidence="6">The sequence shown here is derived from an EMBL/GenBank/DDBJ whole genome shotgun (WGS) entry which is preliminary data.</text>
</comment>
<reference evidence="6 7" key="1">
    <citation type="journal article" date="2018" name="Front. Plant Sci.">
        <title>Red Clover (Trifolium pratense) and Zigzag Clover (T. medium) - A Picture of Genomic Similarities and Differences.</title>
        <authorList>
            <person name="Dluhosova J."/>
            <person name="Istvanek J."/>
            <person name="Nedelnik J."/>
            <person name="Repkova J."/>
        </authorList>
    </citation>
    <scope>NUCLEOTIDE SEQUENCE [LARGE SCALE GENOMIC DNA]</scope>
    <source>
        <strain evidence="7">cv. 10/8</strain>
        <tissue evidence="6">Leaf</tissue>
    </source>
</reference>
<evidence type="ECO:0000256" key="2">
    <source>
        <dbReference type="ARBA" id="ARBA00022670"/>
    </source>
</evidence>
<dbReference type="InterPro" id="IPR000668">
    <property type="entry name" value="Peptidase_C1A_C"/>
</dbReference>
<dbReference type="EMBL" id="LXQA010031708">
    <property type="protein sequence ID" value="MCH96173.1"/>
    <property type="molecule type" value="Genomic_DNA"/>
</dbReference>
<dbReference type="SUPFAM" id="SSF54001">
    <property type="entry name" value="Cysteine proteinases"/>
    <property type="match status" value="1"/>
</dbReference>
<dbReference type="InterPro" id="IPR038765">
    <property type="entry name" value="Papain-like_cys_pep_sf"/>
</dbReference>
<feature type="domain" description="Peptidase C1A papain C-terminal" evidence="5">
    <location>
        <begin position="104"/>
        <end position="216"/>
    </location>
</feature>
<dbReference type="AlphaFoldDB" id="A0A392N993"/>
<keyword evidence="7" id="KW-1185">Reference proteome</keyword>
<dbReference type="GO" id="GO:0006508">
    <property type="term" value="P:proteolysis"/>
    <property type="evidence" value="ECO:0007669"/>
    <property type="project" value="UniProtKB-KW"/>
</dbReference>
<name>A0A392N993_9FABA</name>
<evidence type="ECO:0000256" key="1">
    <source>
        <dbReference type="ARBA" id="ARBA00008455"/>
    </source>
</evidence>
<sequence length="217" mass="24671">MTMFSAPYTASRRVTHCSQHLYCQVGRRMFSTGGRGIRFSLQYNTKYRVPHNKKLGGIGSRCPYSEYAGISGCIAVACTASAIIFGKTRYRLRDDDDTIVVEKLRAEVDWRREGTMSTIDDQGSCDSCWAHVATSAVESKVKLETGKLEKLSNQELIDYDSACNGCQGGWVEKAFDYIRKEGPSLDKDYPQSYFNTPLFHMPYRLAFNRLEQLFEIF</sequence>
<dbReference type="InterPro" id="IPR013128">
    <property type="entry name" value="Peptidase_C1A"/>
</dbReference>
<keyword evidence="3" id="KW-0378">Hydrolase</keyword>
<proteinExistence type="inferred from homology"/>
<evidence type="ECO:0000256" key="3">
    <source>
        <dbReference type="ARBA" id="ARBA00022801"/>
    </source>
</evidence>
<accession>A0A392N993</accession>
<evidence type="ECO:0000259" key="5">
    <source>
        <dbReference type="SMART" id="SM00645"/>
    </source>
</evidence>
<dbReference type="Pfam" id="PF00112">
    <property type="entry name" value="Peptidase_C1"/>
    <property type="match status" value="1"/>
</dbReference>